<name>A0A8S5MCS0_9CAUD</name>
<evidence type="ECO:0000313" key="1">
    <source>
        <dbReference type="EMBL" id="DAD80038.1"/>
    </source>
</evidence>
<sequence>MEVKITITNLDEYKELIEQTKLQVEKLEECLSQLANFEFDVLTE</sequence>
<protein>
    <submittedName>
        <fullName evidence="1">Uncharacterized protein</fullName>
    </submittedName>
</protein>
<proteinExistence type="predicted"/>
<organism evidence="1">
    <name type="scientific">Siphoviridae sp. cti6f5</name>
    <dbReference type="NCBI Taxonomy" id="2826430"/>
    <lineage>
        <taxon>Viruses</taxon>
        <taxon>Duplodnaviria</taxon>
        <taxon>Heunggongvirae</taxon>
        <taxon>Uroviricota</taxon>
        <taxon>Caudoviricetes</taxon>
    </lineage>
</organism>
<reference evidence="1" key="1">
    <citation type="journal article" date="2021" name="Proc. Natl. Acad. Sci. U.S.A.">
        <title>A Catalog of Tens of Thousands of Viruses from Human Metagenomes Reveals Hidden Associations with Chronic Diseases.</title>
        <authorList>
            <person name="Tisza M.J."/>
            <person name="Buck C.B."/>
        </authorList>
    </citation>
    <scope>NUCLEOTIDE SEQUENCE</scope>
    <source>
        <strain evidence="1">Cti6f5</strain>
    </source>
</reference>
<dbReference type="EMBL" id="BK014878">
    <property type="protein sequence ID" value="DAD80038.1"/>
    <property type="molecule type" value="Genomic_DNA"/>
</dbReference>
<accession>A0A8S5MCS0</accession>